<reference evidence="7 8" key="1">
    <citation type="submission" date="2019-10" db="EMBL/GenBank/DDBJ databases">
        <title>Genomic analysis of Raineyella sp. CBA3103.</title>
        <authorList>
            <person name="Roh S.W."/>
        </authorList>
    </citation>
    <scope>NUCLEOTIDE SEQUENCE [LARGE SCALE GENOMIC DNA]</scope>
    <source>
        <strain evidence="7 8">CBA3103</strain>
    </source>
</reference>
<gene>
    <name evidence="6 7" type="primary">rsmG</name>
    <name evidence="7" type="ORF">Rai3103_06080</name>
</gene>
<comment type="subcellular location">
    <subcellularLocation>
        <location evidence="6">Cytoplasm</location>
    </subcellularLocation>
</comment>
<feature type="binding site" evidence="6">
    <location>
        <position position="82"/>
    </location>
    <ligand>
        <name>S-adenosyl-L-methionine</name>
        <dbReference type="ChEBI" id="CHEBI:59789"/>
    </ligand>
</feature>
<dbReference type="PANTHER" id="PTHR31760:SF0">
    <property type="entry name" value="S-ADENOSYL-L-METHIONINE-DEPENDENT METHYLTRANSFERASES SUPERFAMILY PROTEIN"/>
    <property type="match status" value="1"/>
</dbReference>
<dbReference type="CDD" id="cd02440">
    <property type="entry name" value="AdoMet_MTases"/>
    <property type="match status" value="1"/>
</dbReference>
<accession>A0A5Q2FHQ9</accession>
<evidence type="ECO:0000256" key="3">
    <source>
        <dbReference type="ARBA" id="ARBA00022603"/>
    </source>
</evidence>
<dbReference type="InterPro" id="IPR029063">
    <property type="entry name" value="SAM-dependent_MTases_sf"/>
</dbReference>
<protein>
    <recommendedName>
        <fullName evidence="6">Ribosomal RNA small subunit methyltransferase G</fullName>
        <ecNumber evidence="6">2.1.1.-</ecNumber>
    </recommendedName>
    <alternativeName>
        <fullName evidence="6">16S rRNA 7-methylguanosine methyltransferase</fullName>
        <shortName evidence="6">16S rRNA m7G methyltransferase</shortName>
    </alternativeName>
</protein>
<sequence length="217" mass="23252">MPPGEAQVEIPDPDVVRAVFGSQEPVIRAYADILATRGIEWGLMGPRETPRLWERHLFNCAAMMDLLPHGATVADVGSGAGLPGLVLAIGRPDLKVSLIEPLQRRVTFLQLAVEELGLQDRVEVLHGRAEEFDPGVGFDVVTSRAVGALTKLVGWCLPLVRSGTGGQILALKGASAAAEVEKADKELRKARLSAEIVSVRADARTEPTTVVRLRRGA</sequence>
<organism evidence="7 8">
    <name type="scientific">Raineyella fluvialis</name>
    <dbReference type="NCBI Taxonomy" id="2662261"/>
    <lineage>
        <taxon>Bacteria</taxon>
        <taxon>Bacillati</taxon>
        <taxon>Actinomycetota</taxon>
        <taxon>Actinomycetes</taxon>
        <taxon>Propionibacteriales</taxon>
        <taxon>Propionibacteriaceae</taxon>
        <taxon>Raineyella</taxon>
    </lineage>
</organism>
<comment type="function">
    <text evidence="6">Specifically methylates the N7 position of a guanine in 16S rRNA.</text>
</comment>
<evidence type="ECO:0000256" key="1">
    <source>
        <dbReference type="ARBA" id="ARBA00022490"/>
    </source>
</evidence>
<evidence type="ECO:0000313" key="8">
    <source>
        <dbReference type="Proteomes" id="UP000386847"/>
    </source>
</evidence>
<dbReference type="KEGG" id="rain:Rai3103_06080"/>
<evidence type="ECO:0000256" key="5">
    <source>
        <dbReference type="ARBA" id="ARBA00022691"/>
    </source>
</evidence>
<keyword evidence="5 6" id="KW-0949">S-adenosyl-L-methionine</keyword>
<name>A0A5Q2FHQ9_9ACTN</name>
<dbReference type="NCBIfam" id="TIGR00138">
    <property type="entry name" value="rsmG_gidB"/>
    <property type="match status" value="1"/>
</dbReference>
<proteinExistence type="inferred from homology"/>
<evidence type="ECO:0000313" key="7">
    <source>
        <dbReference type="EMBL" id="QGF25104.1"/>
    </source>
</evidence>
<feature type="binding site" evidence="6">
    <location>
        <position position="144"/>
    </location>
    <ligand>
        <name>S-adenosyl-L-methionine</name>
        <dbReference type="ChEBI" id="CHEBI:59789"/>
    </ligand>
</feature>
<keyword evidence="2 6" id="KW-0698">rRNA processing</keyword>
<dbReference type="PANTHER" id="PTHR31760">
    <property type="entry name" value="S-ADENOSYL-L-METHIONINE-DEPENDENT METHYLTRANSFERASES SUPERFAMILY PROTEIN"/>
    <property type="match status" value="1"/>
</dbReference>
<dbReference type="Pfam" id="PF02527">
    <property type="entry name" value="GidB"/>
    <property type="match status" value="1"/>
</dbReference>
<dbReference type="GO" id="GO:0005829">
    <property type="term" value="C:cytosol"/>
    <property type="evidence" value="ECO:0007669"/>
    <property type="project" value="TreeGrafter"/>
</dbReference>
<keyword evidence="3 6" id="KW-0489">Methyltransferase</keyword>
<feature type="binding site" evidence="6">
    <location>
        <position position="77"/>
    </location>
    <ligand>
        <name>S-adenosyl-L-methionine</name>
        <dbReference type="ChEBI" id="CHEBI:59789"/>
    </ligand>
</feature>
<dbReference type="EMBL" id="CP045725">
    <property type="protein sequence ID" value="QGF25104.1"/>
    <property type="molecule type" value="Genomic_DNA"/>
</dbReference>
<dbReference type="Gene3D" id="3.40.50.150">
    <property type="entry name" value="Vaccinia Virus protein VP39"/>
    <property type="match status" value="1"/>
</dbReference>
<dbReference type="EC" id="2.1.1.-" evidence="6"/>
<dbReference type="InterPro" id="IPR003682">
    <property type="entry name" value="rRNA_ssu_MeTfrase_G"/>
</dbReference>
<dbReference type="SUPFAM" id="SSF53335">
    <property type="entry name" value="S-adenosyl-L-methionine-dependent methyltransferases"/>
    <property type="match status" value="1"/>
</dbReference>
<keyword evidence="1 6" id="KW-0963">Cytoplasm</keyword>
<dbReference type="AlphaFoldDB" id="A0A5Q2FHQ9"/>
<evidence type="ECO:0000256" key="6">
    <source>
        <dbReference type="HAMAP-Rule" id="MF_00074"/>
    </source>
</evidence>
<comment type="caution">
    <text evidence="6">Lacks conserved residue(s) required for the propagation of feature annotation.</text>
</comment>
<keyword evidence="8" id="KW-1185">Reference proteome</keyword>
<comment type="similarity">
    <text evidence="6">Belongs to the methyltransferase superfamily. RNA methyltransferase RsmG family.</text>
</comment>
<feature type="binding site" evidence="6">
    <location>
        <begin position="129"/>
        <end position="130"/>
    </location>
    <ligand>
        <name>S-adenosyl-L-methionine</name>
        <dbReference type="ChEBI" id="CHEBI:59789"/>
    </ligand>
</feature>
<keyword evidence="4 6" id="KW-0808">Transferase</keyword>
<dbReference type="Proteomes" id="UP000386847">
    <property type="component" value="Chromosome"/>
</dbReference>
<evidence type="ECO:0000256" key="2">
    <source>
        <dbReference type="ARBA" id="ARBA00022552"/>
    </source>
</evidence>
<evidence type="ECO:0000256" key="4">
    <source>
        <dbReference type="ARBA" id="ARBA00022679"/>
    </source>
</evidence>
<dbReference type="GO" id="GO:0070043">
    <property type="term" value="F:rRNA (guanine-N7-)-methyltransferase activity"/>
    <property type="evidence" value="ECO:0007669"/>
    <property type="project" value="UniProtKB-UniRule"/>
</dbReference>
<dbReference type="HAMAP" id="MF_00074">
    <property type="entry name" value="16SrRNA_methyltr_G"/>
    <property type="match status" value="1"/>
</dbReference>